<dbReference type="OrthoDB" id="5920596at2759"/>
<proteinExistence type="predicted"/>
<accession>A0A0V1AC32</accession>
<sequence length="101" mass="11572">MKLQKQPVGWLVVWLAGWMVEKRVLETGYKQNPSMEMFLAVNKKTAWAISSQTHYLIDTAALESTEAEIRAVEREVDRGCLFVCVFFNCSSLTQLMLQVDN</sequence>
<reference evidence="1 2" key="1">
    <citation type="submission" date="2015-01" db="EMBL/GenBank/DDBJ databases">
        <title>Evolution of Trichinella species and genotypes.</title>
        <authorList>
            <person name="Korhonen P.K."/>
            <person name="Edoardo P."/>
            <person name="Giuseppe L.R."/>
            <person name="Gasser R.B."/>
        </authorList>
    </citation>
    <scope>NUCLEOTIDE SEQUENCE [LARGE SCALE GENOMIC DNA]</scope>
    <source>
        <strain evidence="1">ISS2496</strain>
    </source>
</reference>
<comment type="caution">
    <text evidence="1">The sequence shown here is derived from an EMBL/GenBank/DDBJ whole genome shotgun (WGS) entry which is preliminary data.</text>
</comment>
<keyword evidence="2" id="KW-1185">Reference proteome</keyword>
<evidence type="ECO:0000313" key="1">
    <source>
        <dbReference type="EMBL" id="KRY21811.1"/>
    </source>
</evidence>
<gene>
    <name evidence="1" type="ORF">T12_7314</name>
</gene>
<name>A0A0V1AC32_9BILA</name>
<dbReference type="Proteomes" id="UP000054783">
    <property type="component" value="Unassembled WGS sequence"/>
</dbReference>
<evidence type="ECO:0000313" key="2">
    <source>
        <dbReference type="Proteomes" id="UP000054783"/>
    </source>
</evidence>
<protein>
    <submittedName>
        <fullName evidence="1">Uncharacterized protein</fullName>
    </submittedName>
</protein>
<dbReference type="EMBL" id="JYDQ01000013">
    <property type="protein sequence ID" value="KRY21811.1"/>
    <property type="molecule type" value="Genomic_DNA"/>
</dbReference>
<organism evidence="1 2">
    <name type="scientific">Trichinella patagoniensis</name>
    <dbReference type="NCBI Taxonomy" id="990121"/>
    <lineage>
        <taxon>Eukaryota</taxon>
        <taxon>Metazoa</taxon>
        <taxon>Ecdysozoa</taxon>
        <taxon>Nematoda</taxon>
        <taxon>Enoplea</taxon>
        <taxon>Dorylaimia</taxon>
        <taxon>Trichinellida</taxon>
        <taxon>Trichinellidae</taxon>
        <taxon>Trichinella</taxon>
    </lineage>
</organism>
<dbReference type="AlphaFoldDB" id="A0A0V1AC32"/>